<feature type="region of interest" description="Disordered" evidence="5">
    <location>
        <begin position="449"/>
        <end position="473"/>
    </location>
</feature>
<feature type="transmembrane region" description="Helical" evidence="6">
    <location>
        <begin position="378"/>
        <end position="399"/>
    </location>
</feature>
<evidence type="ECO:0000256" key="2">
    <source>
        <dbReference type="ARBA" id="ARBA00022692"/>
    </source>
</evidence>
<evidence type="ECO:0000256" key="4">
    <source>
        <dbReference type="ARBA" id="ARBA00023136"/>
    </source>
</evidence>
<dbReference type="PANTHER" id="PTHR45902:SF5">
    <property type="entry name" value="G-PROTEIN COUPLED RECEPTORS FAMILY 2 PROFILE 2 DOMAIN-CONTAINING PROTEIN"/>
    <property type="match status" value="1"/>
</dbReference>
<dbReference type="OrthoDB" id="6506272at2759"/>
<dbReference type="AlphaFoldDB" id="A0A3R7SKM8"/>
<keyword evidence="2 6" id="KW-0812">Transmembrane</keyword>
<keyword evidence="4 6" id="KW-0472">Membrane</keyword>
<evidence type="ECO:0000256" key="5">
    <source>
        <dbReference type="SAM" id="MobiDB-lite"/>
    </source>
</evidence>
<evidence type="ECO:0000259" key="7">
    <source>
        <dbReference type="PROSITE" id="PS50261"/>
    </source>
</evidence>
<reference evidence="8 9" key="1">
    <citation type="submission" date="2018-04" db="EMBL/GenBank/DDBJ databases">
        <authorList>
            <person name="Zhang X."/>
            <person name="Yuan J."/>
            <person name="Li F."/>
            <person name="Xiang J."/>
        </authorList>
    </citation>
    <scope>NUCLEOTIDE SEQUENCE [LARGE SCALE GENOMIC DNA]</scope>
    <source>
        <tissue evidence="8">Muscle</tissue>
    </source>
</reference>
<gene>
    <name evidence="8" type="ORF">C7M84_017210</name>
</gene>
<evidence type="ECO:0000256" key="1">
    <source>
        <dbReference type="ARBA" id="ARBA00004141"/>
    </source>
</evidence>
<proteinExistence type="predicted"/>
<feature type="transmembrane region" description="Helical" evidence="6">
    <location>
        <begin position="405"/>
        <end position="423"/>
    </location>
</feature>
<organism evidence="8 9">
    <name type="scientific">Penaeus vannamei</name>
    <name type="common">Whiteleg shrimp</name>
    <name type="synonym">Litopenaeus vannamei</name>
    <dbReference type="NCBI Taxonomy" id="6689"/>
    <lineage>
        <taxon>Eukaryota</taxon>
        <taxon>Metazoa</taxon>
        <taxon>Ecdysozoa</taxon>
        <taxon>Arthropoda</taxon>
        <taxon>Crustacea</taxon>
        <taxon>Multicrustacea</taxon>
        <taxon>Malacostraca</taxon>
        <taxon>Eumalacostraca</taxon>
        <taxon>Eucarida</taxon>
        <taxon>Decapoda</taxon>
        <taxon>Dendrobranchiata</taxon>
        <taxon>Penaeoidea</taxon>
        <taxon>Penaeidae</taxon>
        <taxon>Penaeus</taxon>
    </lineage>
</organism>
<dbReference type="EMBL" id="QCYY01003176">
    <property type="protein sequence ID" value="ROT64859.1"/>
    <property type="molecule type" value="Genomic_DNA"/>
</dbReference>
<protein>
    <recommendedName>
        <fullName evidence="7">G-protein coupled receptors family 2 profile 2 domain-containing protein</fullName>
    </recommendedName>
</protein>
<dbReference type="Proteomes" id="UP000283509">
    <property type="component" value="Unassembled WGS sequence"/>
</dbReference>
<dbReference type="PROSITE" id="PS50261">
    <property type="entry name" value="G_PROTEIN_RECEP_F2_4"/>
    <property type="match status" value="1"/>
</dbReference>
<name>A0A3R7SKM8_PENVA</name>
<dbReference type="InterPro" id="IPR000832">
    <property type="entry name" value="GPCR_2_secretin-like"/>
</dbReference>
<sequence length="496" mass="55143">MRRQVLHVPVTSRTSNLTYANYQCAMCHSDTHDVAFWNVDLKCPSLTGPSEVEVNATTVFREGQWGVVVNGSEQEVHKCNLTLSLGNIWKFPGRSCRLVDKKYRYLDEVKEDLIHPDTAGNATVPCLSDGTCRNETILKDDYIMVNDTVVIKVSNRTYYPGEYEVVEEGVLVCSFAVTLAGLSASSLCLVLHLVAFALVPHLRNLHGRNVASLSVSLLGAYVSFILSVFAETSTTECYVFAVLIYYLFLTSFSWMNVLGFDVFYTFRRSRVRSGEQWKRFLVYSAYGWVLPACAVAAVVAVDQTRPPGFPPEFLPSLGQHLCWFGRRKALLAFFGAPLIASIIMNVALFVATTVSIAKTMQSEVRKTSPSEPKKEFLLYLRLAVLMGITWITSVVASYLELEVLWYVFILLNTLQGVFIFLAFTCRVKVWEAIAQPCQASSSVSCCRRQESEPPASDQSGMFSSSTSTNMTPADSDMSIHSSNTVLTLKFSTISAV</sequence>
<feature type="domain" description="G-protein coupled receptors family 2 profile 2" evidence="7">
    <location>
        <begin position="174"/>
        <end position="427"/>
    </location>
</feature>
<evidence type="ECO:0000256" key="6">
    <source>
        <dbReference type="SAM" id="Phobius"/>
    </source>
</evidence>
<feature type="transmembrane region" description="Helical" evidence="6">
    <location>
        <begin position="280"/>
        <end position="301"/>
    </location>
</feature>
<feature type="transmembrane region" description="Helical" evidence="6">
    <location>
        <begin position="175"/>
        <end position="198"/>
    </location>
</feature>
<keyword evidence="9" id="KW-1185">Reference proteome</keyword>
<dbReference type="GO" id="GO:0016020">
    <property type="term" value="C:membrane"/>
    <property type="evidence" value="ECO:0007669"/>
    <property type="project" value="UniProtKB-SubCell"/>
</dbReference>
<evidence type="ECO:0000313" key="8">
    <source>
        <dbReference type="EMBL" id="ROT64859.1"/>
    </source>
</evidence>
<dbReference type="CDD" id="cd15039">
    <property type="entry name" value="7tmB3_Methuselah-like"/>
    <property type="match status" value="1"/>
</dbReference>
<dbReference type="Pfam" id="PF00002">
    <property type="entry name" value="7tm_2"/>
    <property type="match status" value="1"/>
</dbReference>
<reference evidence="8 9" key="2">
    <citation type="submission" date="2019-01" db="EMBL/GenBank/DDBJ databases">
        <title>The decoding of complex shrimp genome reveals the adaptation for benthos swimmer, frequently molting mechanism and breeding impact on genome.</title>
        <authorList>
            <person name="Sun Y."/>
            <person name="Gao Y."/>
            <person name="Yu Y."/>
        </authorList>
    </citation>
    <scope>NUCLEOTIDE SEQUENCE [LARGE SCALE GENOMIC DNA]</scope>
    <source>
        <tissue evidence="8">Muscle</tissue>
    </source>
</reference>
<feature type="transmembrane region" description="Helical" evidence="6">
    <location>
        <begin position="210"/>
        <end position="232"/>
    </location>
</feature>
<comment type="subcellular location">
    <subcellularLocation>
        <location evidence="1">Membrane</location>
        <topology evidence="1">Multi-pass membrane protein</topology>
    </subcellularLocation>
</comment>
<keyword evidence="3 6" id="KW-1133">Transmembrane helix</keyword>
<dbReference type="InterPro" id="IPR017981">
    <property type="entry name" value="GPCR_2-like_7TM"/>
</dbReference>
<dbReference type="PANTHER" id="PTHR45902">
    <property type="entry name" value="LATROPHILIN RECEPTOR-LIKE PROTEIN A"/>
    <property type="match status" value="1"/>
</dbReference>
<evidence type="ECO:0000313" key="9">
    <source>
        <dbReference type="Proteomes" id="UP000283509"/>
    </source>
</evidence>
<feature type="compositionally biased region" description="Polar residues" evidence="5">
    <location>
        <begin position="456"/>
        <end position="473"/>
    </location>
</feature>
<dbReference type="InterPro" id="IPR053231">
    <property type="entry name" value="GPCR_LN-TM7"/>
</dbReference>
<feature type="transmembrane region" description="Helical" evidence="6">
    <location>
        <begin position="238"/>
        <end position="259"/>
    </location>
</feature>
<dbReference type="STRING" id="6689.A0A3R7SKM8"/>
<feature type="transmembrane region" description="Helical" evidence="6">
    <location>
        <begin position="330"/>
        <end position="357"/>
    </location>
</feature>
<dbReference type="GO" id="GO:0007166">
    <property type="term" value="P:cell surface receptor signaling pathway"/>
    <property type="evidence" value="ECO:0007669"/>
    <property type="project" value="InterPro"/>
</dbReference>
<dbReference type="Gene3D" id="1.20.1070.10">
    <property type="entry name" value="Rhodopsin 7-helix transmembrane proteins"/>
    <property type="match status" value="1"/>
</dbReference>
<comment type="caution">
    <text evidence="8">The sequence shown here is derived from an EMBL/GenBank/DDBJ whole genome shotgun (WGS) entry which is preliminary data.</text>
</comment>
<dbReference type="GO" id="GO:0004930">
    <property type="term" value="F:G protein-coupled receptor activity"/>
    <property type="evidence" value="ECO:0007669"/>
    <property type="project" value="InterPro"/>
</dbReference>
<accession>A0A3R7SKM8</accession>
<evidence type="ECO:0000256" key="3">
    <source>
        <dbReference type="ARBA" id="ARBA00022989"/>
    </source>
</evidence>